<gene>
    <name evidence="1" type="ORF">KUV26_03640</name>
</gene>
<dbReference type="EMBL" id="JAHVJA010000001">
    <property type="protein sequence ID" value="MBY6138518.1"/>
    <property type="molecule type" value="Genomic_DNA"/>
</dbReference>
<organism evidence="1 2">
    <name type="scientific">Leisingera daeponensis</name>
    <dbReference type="NCBI Taxonomy" id="405746"/>
    <lineage>
        <taxon>Bacteria</taxon>
        <taxon>Pseudomonadati</taxon>
        <taxon>Pseudomonadota</taxon>
        <taxon>Alphaproteobacteria</taxon>
        <taxon>Rhodobacterales</taxon>
        <taxon>Roseobacteraceae</taxon>
        <taxon>Leisingera</taxon>
    </lineage>
</organism>
<comment type="caution">
    <text evidence="1">The sequence shown here is derived from an EMBL/GenBank/DDBJ whole genome shotgun (WGS) entry which is preliminary data.</text>
</comment>
<proteinExistence type="predicted"/>
<keyword evidence="2" id="KW-1185">Reference proteome</keyword>
<sequence length="130" mass="14606">MPIQIGINQEHRNARLQVLLTDELERRLAVGFDYDFGDSRGTHRIGTTPADMKRWVDEVSPAAQALINVGQPDATIDLKTEVGPVSVTAAEWQQVLVAAMLFRQPIFQAYFTLKAESSLPSDFTDDKYWP</sequence>
<evidence type="ECO:0000313" key="2">
    <source>
        <dbReference type="Proteomes" id="UP000766629"/>
    </source>
</evidence>
<reference evidence="1 2" key="1">
    <citation type="submission" date="2021-06" db="EMBL/GenBank/DDBJ databases">
        <title>50 bacteria genomes isolated from Dapeng, Shenzhen, China.</title>
        <authorList>
            <person name="Zheng W."/>
            <person name="Yu S."/>
            <person name="Huang Y."/>
        </authorList>
    </citation>
    <scope>NUCLEOTIDE SEQUENCE [LARGE SCALE GENOMIC DNA]</scope>
    <source>
        <strain evidence="1 2">DP1N14-2</strain>
    </source>
</reference>
<evidence type="ECO:0008006" key="3">
    <source>
        <dbReference type="Google" id="ProtNLM"/>
    </source>
</evidence>
<protein>
    <recommendedName>
        <fullName evidence="3">DUF4376 domain-containing protein</fullName>
    </recommendedName>
</protein>
<name>A0ABS7NBF4_9RHOB</name>
<evidence type="ECO:0000313" key="1">
    <source>
        <dbReference type="EMBL" id="MBY6138518.1"/>
    </source>
</evidence>
<dbReference type="Proteomes" id="UP000766629">
    <property type="component" value="Unassembled WGS sequence"/>
</dbReference>
<accession>A0ABS7NBF4</accession>
<dbReference type="RefSeq" id="WP_222507332.1">
    <property type="nucleotide sequence ID" value="NZ_JAHVJA010000001.1"/>
</dbReference>